<feature type="transmembrane region" description="Helical" evidence="8">
    <location>
        <begin position="134"/>
        <end position="157"/>
    </location>
</feature>
<feature type="transmembrane region" description="Helical" evidence="8">
    <location>
        <begin position="355"/>
        <end position="379"/>
    </location>
</feature>
<dbReference type="SUPFAM" id="SSF103473">
    <property type="entry name" value="MFS general substrate transporter"/>
    <property type="match status" value="1"/>
</dbReference>
<feature type="transmembrane region" description="Helical" evidence="8">
    <location>
        <begin position="12"/>
        <end position="32"/>
    </location>
</feature>
<evidence type="ECO:0000256" key="2">
    <source>
        <dbReference type="ARBA" id="ARBA00008537"/>
    </source>
</evidence>
<keyword evidence="5 8" id="KW-0812">Transmembrane</keyword>
<evidence type="ECO:0000256" key="6">
    <source>
        <dbReference type="ARBA" id="ARBA00022989"/>
    </source>
</evidence>
<dbReference type="PANTHER" id="PTHR42718:SF9">
    <property type="entry name" value="MAJOR FACILITATOR SUPERFAMILY MULTIDRUG TRANSPORTER MFSC"/>
    <property type="match status" value="1"/>
</dbReference>
<feature type="transmembrane region" description="Helical" evidence="8">
    <location>
        <begin position="265"/>
        <end position="289"/>
    </location>
</feature>
<dbReference type="Proteomes" id="UP001431572">
    <property type="component" value="Chromosome 1"/>
</dbReference>
<protein>
    <submittedName>
        <fullName evidence="10">Multidrug efflux MFS transporter</fullName>
    </submittedName>
</protein>
<feature type="transmembrane region" description="Helical" evidence="8">
    <location>
        <begin position="77"/>
        <end position="100"/>
    </location>
</feature>
<evidence type="ECO:0000256" key="4">
    <source>
        <dbReference type="ARBA" id="ARBA00022475"/>
    </source>
</evidence>
<dbReference type="GO" id="GO:0022857">
    <property type="term" value="F:transmembrane transporter activity"/>
    <property type="evidence" value="ECO:0007669"/>
    <property type="project" value="InterPro"/>
</dbReference>
<name>A0A8T7M3J6_9CHLR</name>
<evidence type="ECO:0000256" key="5">
    <source>
        <dbReference type="ARBA" id="ARBA00022692"/>
    </source>
</evidence>
<accession>A0A8T7M3J6</accession>
<feature type="transmembrane region" description="Helical" evidence="8">
    <location>
        <begin position="400"/>
        <end position="419"/>
    </location>
</feature>
<gene>
    <name evidence="10" type="ORF">HXX08_09475</name>
    <name evidence="11" type="ORF">OZ401_001239</name>
</gene>
<evidence type="ECO:0000256" key="7">
    <source>
        <dbReference type="ARBA" id="ARBA00023136"/>
    </source>
</evidence>
<dbReference type="InterPro" id="IPR036259">
    <property type="entry name" value="MFS_trans_sf"/>
</dbReference>
<feature type="transmembrane region" description="Helical" evidence="8">
    <location>
        <begin position="106"/>
        <end position="127"/>
    </location>
</feature>
<keyword evidence="7 8" id="KW-0472">Membrane</keyword>
<dbReference type="InterPro" id="IPR004638">
    <property type="entry name" value="EmrB-like"/>
</dbReference>
<reference evidence="10 12" key="1">
    <citation type="submission" date="2020-06" db="EMBL/GenBank/DDBJ databases">
        <title>Anoxygenic phototrophic Chloroflexota member uses a Type I reaction center.</title>
        <authorList>
            <person name="Tsuji J.M."/>
            <person name="Shaw N.A."/>
            <person name="Nagashima S."/>
            <person name="Venkiteswaran J."/>
            <person name="Schiff S.L."/>
            <person name="Hanada S."/>
            <person name="Tank M."/>
            <person name="Neufeld J.D."/>
        </authorList>
    </citation>
    <scope>NUCLEOTIDE SEQUENCE [LARGE SCALE GENOMIC DNA]</scope>
    <source>
        <strain evidence="10">L227-S17</strain>
    </source>
</reference>
<evidence type="ECO:0000313" key="11">
    <source>
        <dbReference type="EMBL" id="WJW65474.1"/>
    </source>
</evidence>
<dbReference type="Gene3D" id="1.20.1720.10">
    <property type="entry name" value="Multidrug resistance protein D"/>
    <property type="match status" value="1"/>
</dbReference>
<evidence type="ECO:0000313" key="13">
    <source>
        <dbReference type="Proteomes" id="UP001431572"/>
    </source>
</evidence>
<feature type="transmembrane region" description="Helical" evidence="8">
    <location>
        <begin position="163"/>
        <end position="184"/>
    </location>
</feature>
<feature type="transmembrane region" description="Helical" evidence="8">
    <location>
        <begin position="196"/>
        <end position="216"/>
    </location>
</feature>
<keyword evidence="6 8" id="KW-1133">Transmembrane helix</keyword>
<comment type="subcellular location">
    <subcellularLocation>
        <location evidence="1">Cell membrane</location>
        <topology evidence="1">Multi-pass membrane protein</topology>
    </subcellularLocation>
</comment>
<dbReference type="NCBIfam" id="TIGR00711">
    <property type="entry name" value="efflux_EmrB"/>
    <property type="match status" value="1"/>
</dbReference>
<organism evidence="10 12">
    <name type="scientific">Candidatus Chlorohelix allophototropha</name>
    <dbReference type="NCBI Taxonomy" id="3003348"/>
    <lineage>
        <taxon>Bacteria</taxon>
        <taxon>Bacillati</taxon>
        <taxon>Chloroflexota</taxon>
        <taxon>Chloroflexia</taxon>
        <taxon>Candidatus Chloroheliales</taxon>
        <taxon>Candidatus Chloroheliaceae</taxon>
        <taxon>Candidatus Chlorohelix</taxon>
    </lineage>
</organism>
<dbReference type="InterPro" id="IPR020846">
    <property type="entry name" value="MFS_dom"/>
</dbReference>
<evidence type="ECO:0000313" key="10">
    <source>
        <dbReference type="EMBL" id="NWJ46095.1"/>
    </source>
</evidence>
<feature type="transmembrane region" description="Helical" evidence="8">
    <location>
        <begin position="449"/>
        <end position="467"/>
    </location>
</feature>
<dbReference type="CDD" id="cd17503">
    <property type="entry name" value="MFS_LmrB_MDR_like"/>
    <property type="match status" value="1"/>
</dbReference>
<evidence type="ECO:0000256" key="3">
    <source>
        <dbReference type="ARBA" id="ARBA00022448"/>
    </source>
</evidence>
<evidence type="ECO:0000256" key="8">
    <source>
        <dbReference type="SAM" id="Phobius"/>
    </source>
</evidence>
<keyword evidence="13" id="KW-1185">Reference proteome</keyword>
<feature type="transmembrane region" description="Helical" evidence="8">
    <location>
        <begin position="47"/>
        <end position="68"/>
    </location>
</feature>
<dbReference type="InterPro" id="IPR011701">
    <property type="entry name" value="MFS"/>
</dbReference>
<dbReference type="Proteomes" id="UP000521676">
    <property type="component" value="Unassembled WGS sequence"/>
</dbReference>
<feature type="transmembrane region" description="Helical" evidence="8">
    <location>
        <begin position="325"/>
        <end position="343"/>
    </location>
</feature>
<dbReference type="Pfam" id="PF07690">
    <property type="entry name" value="MFS_1"/>
    <property type="match status" value="1"/>
</dbReference>
<keyword evidence="4" id="KW-1003">Cell membrane</keyword>
<feature type="transmembrane region" description="Helical" evidence="8">
    <location>
        <begin position="301"/>
        <end position="318"/>
    </location>
</feature>
<dbReference type="PRINTS" id="PR01036">
    <property type="entry name" value="TCRTETB"/>
</dbReference>
<dbReference type="PROSITE" id="PS50850">
    <property type="entry name" value="MFS"/>
    <property type="match status" value="1"/>
</dbReference>
<dbReference type="GO" id="GO:0005886">
    <property type="term" value="C:plasma membrane"/>
    <property type="evidence" value="ECO:0007669"/>
    <property type="project" value="UniProtKB-SubCell"/>
</dbReference>
<dbReference type="PANTHER" id="PTHR42718">
    <property type="entry name" value="MAJOR FACILITATOR SUPERFAMILY MULTIDRUG TRANSPORTER MFSC"/>
    <property type="match status" value="1"/>
</dbReference>
<reference evidence="11" key="2">
    <citation type="journal article" date="2024" name="Nature">
        <title>Anoxygenic phototroph of the Chloroflexota uses a type I reaction centre.</title>
        <authorList>
            <person name="Tsuji J.M."/>
            <person name="Shaw N.A."/>
            <person name="Nagashima S."/>
            <person name="Venkiteswaran J.J."/>
            <person name="Schiff S.L."/>
            <person name="Watanabe T."/>
            <person name="Fukui M."/>
            <person name="Hanada S."/>
            <person name="Tank M."/>
            <person name="Neufeld J.D."/>
        </authorList>
    </citation>
    <scope>NUCLEOTIDE SEQUENCE</scope>
    <source>
        <strain evidence="11">L227-S17</strain>
    </source>
</reference>
<dbReference type="EMBL" id="CP128399">
    <property type="protein sequence ID" value="WJW65474.1"/>
    <property type="molecule type" value="Genomic_DNA"/>
</dbReference>
<evidence type="ECO:0000256" key="1">
    <source>
        <dbReference type="ARBA" id="ARBA00004651"/>
    </source>
</evidence>
<dbReference type="EMBL" id="JACATZ010000001">
    <property type="protein sequence ID" value="NWJ46095.1"/>
    <property type="molecule type" value="Genomic_DNA"/>
</dbReference>
<dbReference type="AlphaFoldDB" id="A0A8T7M3J6"/>
<evidence type="ECO:0000313" key="12">
    <source>
        <dbReference type="Proteomes" id="UP000521676"/>
    </source>
</evidence>
<dbReference type="Gene3D" id="1.20.1250.20">
    <property type="entry name" value="MFS general substrate transporter like domains"/>
    <property type="match status" value="1"/>
</dbReference>
<sequence>MKNIAYKWQVAISVIFGSFMVIMDATVVNVALPKLQTAFNTGSISDVQWIISAYTLALGIITPLSGFLADRFGIKKIYLASLAAFTLGSLLCAIAPSLPILITARVLQGIGGGSVIPLGTAMLFGAFPVKERGAAFGVFGISLVMAPALGPIISGLFVEYLDWRFIFLINIPIGVLGVYMGSRLLKEQKGEGKQRFDWGGIVTSVIAFGFLLYGFSNAEKDGWGSASVLVSLIIGSIALVAFVIIELRRNDGLVDLRLFRKPLFIVGNVVGWVSVIALFGAEFLLPLYLQNIRGLTALDTGLMLLPLALTAGIVVPFAGRFSDKIGARPLAVIGFGLLLINTWQLSNLTMDTSLLFIGFLLALRGAALGMVVQITQQVALRDIAPRALPRASSLVNSSRLIFQSFGVAVLATILTMTTGPRPNFTAGVRPDPIALEAYRQSFLQGLENAYQATFWVGLVAVTLAFFLPGWPFKKASVTQTPAEAPVFVPNITERAA</sequence>
<comment type="similarity">
    <text evidence="2">Belongs to the major facilitator superfamily. EmrB family.</text>
</comment>
<keyword evidence="3" id="KW-0813">Transport</keyword>
<feature type="domain" description="Major facilitator superfamily (MFS) profile" evidence="9">
    <location>
        <begin position="10"/>
        <end position="476"/>
    </location>
</feature>
<evidence type="ECO:0000259" key="9">
    <source>
        <dbReference type="PROSITE" id="PS50850"/>
    </source>
</evidence>
<proteinExistence type="inferred from homology"/>
<feature type="transmembrane region" description="Helical" evidence="8">
    <location>
        <begin position="222"/>
        <end position="245"/>
    </location>
</feature>
<dbReference type="RefSeq" id="WP_341467358.1">
    <property type="nucleotide sequence ID" value="NZ_CP128399.1"/>
</dbReference>